<dbReference type="AlphaFoldDB" id="A0A9P4Y9P6"/>
<dbReference type="InterPro" id="IPR001360">
    <property type="entry name" value="Glyco_hydro_1"/>
</dbReference>
<sequence length="497" mass="57104">MSYSTADFDPALKGSLPPDFHWGFATAAAQVEGAWNKDGKGISIWDKWHQDPKRIKDGSTNEDAVRSYDFYKEDVARMKDYGVTAYRFSLAWSRIIPLGGKDDPVNDKGVDYYNRLIDELLANGIVPFVTLFHWDTPQALEERYGGMLDKEKYTPDFVRYARVCFERFGDRVKNWITYNEPGVYTLAGYAAGVHAPGRSSFRDRNEEGDSSTEPFIVAHTELVSHGHVCALYKREFQPEQKGSIMITLHGNWAEPWDENDPKDVEAAQRANEFEIAWYADPLYGKGDEVDYPACMRAQLGDRLPTFTDEEKKLIRGSSEFYGMNSYTAFFVKNRGDQPADINDHKGNVEILDTNKAGKSRGLESDTPWLRTAEWGWAKLLRWIWDRYETPIYITENGTTAQGEHGWKPKGPDDVLEDPHRIDFFKKYLSAVARASQEGVVIKSYFGWTFTDNWEWSAGFTDRFGVTWVDFESPEKTRYAKRSAYFLKDYFGHLIKAE</sequence>
<dbReference type="RefSeq" id="XP_040780515.1">
    <property type="nucleotide sequence ID" value="XM_040920127.1"/>
</dbReference>
<evidence type="ECO:0000256" key="2">
    <source>
        <dbReference type="ARBA" id="ARBA00010838"/>
    </source>
</evidence>
<organism evidence="8 9">
    <name type="scientific">Cryphonectria parasitica (strain ATCC 38755 / EP155)</name>
    <dbReference type="NCBI Taxonomy" id="660469"/>
    <lineage>
        <taxon>Eukaryota</taxon>
        <taxon>Fungi</taxon>
        <taxon>Dikarya</taxon>
        <taxon>Ascomycota</taxon>
        <taxon>Pezizomycotina</taxon>
        <taxon>Sordariomycetes</taxon>
        <taxon>Sordariomycetidae</taxon>
        <taxon>Diaporthales</taxon>
        <taxon>Cryphonectriaceae</taxon>
        <taxon>Cryphonectria-Endothia species complex</taxon>
        <taxon>Cryphonectria</taxon>
    </lineage>
</organism>
<keyword evidence="5" id="KW-0326">Glycosidase</keyword>
<name>A0A9P4Y9P6_CRYP1</name>
<reference evidence="8" key="1">
    <citation type="journal article" date="2020" name="Phytopathology">
        <title>Genome sequence of the chestnut blight fungus Cryphonectria parasitica EP155: A fundamental resource for an archetypical invasive plant pathogen.</title>
        <authorList>
            <person name="Crouch J.A."/>
            <person name="Dawe A."/>
            <person name="Aerts A."/>
            <person name="Barry K."/>
            <person name="Churchill A.C.L."/>
            <person name="Grimwood J."/>
            <person name="Hillman B."/>
            <person name="Milgroom M.G."/>
            <person name="Pangilinan J."/>
            <person name="Smith M."/>
            <person name="Salamov A."/>
            <person name="Schmutz J."/>
            <person name="Yadav J."/>
            <person name="Grigoriev I.V."/>
            <person name="Nuss D."/>
        </authorList>
    </citation>
    <scope>NUCLEOTIDE SEQUENCE</scope>
    <source>
        <strain evidence="8">EP155</strain>
    </source>
</reference>
<keyword evidence="9" id="KW-1185">Reference proteome</keyword>
<dbReference type="OrthoDB" id="65569at2759"/>
<dbReference type="FunFam" id="3.20.20.80:FF:000011">
    <property type="entry name" value="Cytosolic beta-glucosidase"/>
    <property type="match status" value="1"/>
</dbReference>
<dbReference type="PRINTS" id="PR00131">
    <property type="entry name" value="GLHYDRLASE1"/>
</dbReference>
<comment type="function">
    <text evidence="6">Plays an important role in cellulose degradation. Shows hydrolytic activity against several glycosidic compounds.</text>
</comment>
<dbReference type="SUPFAM" id="SSF51445">
    <property type="entry name" value="(Trans)glycosidases"/>
    <property type="match status" value="1"/>
</dbReference>
<evidence type="ECO:0000256" key="1">
    <source>
        <dbReference type="ARBA" id="ARBA00000448"/>
    </source>
</evidence>
<dbReference type="EC" id="3.2.1.21" evidence="3"/>
<comment type="caution">
    <text evidence="8">The sequence shown here is derived from an EMBL/GenBank/DDBJ whole genome shotgun (WGS) entry which is preliminary data.</text>
</comment>
<comment type="catalytic activity">
    <reaction evidence="1">
        <text>Hydrolysis of terminal, non-reducing beta-D-glucosyl residues with release of beta-D-glucose.</text>
        <dbReference type="EC" id="3.2.1.21"/>
    </reaction>
</comment>
<evidence type="ECO:0000256" key="6">
    <source>
        <dbReference type="ARBA" id="ARBA00056775"/>
    </source>
</evidence>
<evidence type="ECO:0000256" key="4">
    <source>
        <dbReference type="ARBA" id="ARBA00022801"/>
    </source>
</evidence>
<dbReference type="Proteomes" id="UP000803844">
    <property type="component" value="Unassembled WGS sequence"/>
</dbReference>
<dbReference type="Gene3D" id="3.20.20.80">
    <property type="entry name" value="Glycosidases"/>
    <property type="match status" value="1"/>
</dbReference>
<keyword evidence="4 8" id="KW-0378">Hydrolase</keyword>
<dbReference type="EMBL" id="MU032344">
    <property type="protein sequence ID" value="KAF3769554.1"/>
    <property type="molecule type" value="Genomic_DNA"/>
</dbReference>
<evidence type="ECO:0000313" key="9">
    <source>
        <dbReference type="Proteomes" id="UP000803844"/>
    </source>
</evidence>
<dbReference type="GO" id="GO:0080079">
    <property type="term" value="F:cellobiose glucosidase activity"/>
    <property type="evidence" value="ECO:0007669"/>
    <property type="project" value="UniProtKB-ARBA"/>
</dbReference>
<evidence type="ECO:0000256" key="5">
    <source>
        <dbReference type="ARBA" id="ARBA00023295"/>
    </source>
</evidence>
<dbReference type="GeneID" id="63837256"/>
<dbReference type="PANTHER" id="PTHR10353:SF134">
    <property type="entry name" value="PUTATIVE (AFU_ORTHOLOGUE AFUA_3G12600)-RELATED"/>
    <property type="match status" value="1"/>
</dbReference>
<evidence type="ECO:0000313" key="8">
    <source>
        <dbReference type="EMBL" id="KAF3769554.1"/>
    </source>
</evidence>
<dbReference type="GO" id="GO:0030245">
    <property type="term" value="P:cellulose catabolic process"/>
    <property type="evidence" value="ECO:0007669"/>
    <property type="project" value="UniProtKB-ARBA"/>
</dbReference>
<accession>A0A9P4Y9P6</accession>
<dbReference type="Pfam" id="PF00232">
    <property type="entry name" value="Glyco_hydro_1"/>
    <property type="match status" value="1"/>
</dbReference>
<gene>
    <name evidence="8" type="ORF">M406DRAFT_32679</name>
</gene>
<proteinExistence type="inferred from homology"/>
<evidence type="ECO:0000256" key="7">
    <source>
        <dbReference type="RuleBase" id="RU003690"/>
    </source>
</evidence>
<evidence type="ECO:0000256" key="3">
    <source>
        <dbReference type="ARBA" id="ARBA00012744"/>
    </source>
</evidence>
<protein>
    <recommendedName>
        <fullName evidence="3">beta-glucosidase</fullName>
        <ecNumber evidence="3">3.2.1.21</ecNumber>
    </recommendedName>
</protein>
<dbReference type="InterPro" id="IPR017853">
    <property type="entry name" value="GH"/>
</dbReference>
<dbReference type="PANTHER" id="PTHR10353">
    <property type="entry name" value="GLYCOSYL HYDROLASE"/>
    <property type="match status" value="1"/>
</dbReference>
<comment type="similarity">
    <text evidence="2 7">Belongs to the glycosyl hydrolase 1 family.</text>
</comment>